<protein>
    <submittedName>
        <fullName evidence="2">Retrovirus-related Pol polyprotein from type-2 retrotransposable element R2DM</fullName>
    </submittedName>
</protein>
<reference evidence="2 3" key="1">
    <citation type="journal article" date="2012" name="Nat. Biotechnol.">
        <title>Draft genome sequence of pigeonpea (Cajanus cajan), an orphan legume crop of resource-poor farmers.</title>
        <authorList>
            <person name="Varshney R.K."/>
            <person name="Chen W."/>
            <person name="Li Y."/>
            <person name="Bharti A.K."/>
            <person name="Saxena R.K."/>
            <person name="Schlueter J.A."/>
            <person name="Donoghue M.T."/>
            <person name="Azam S."/>
            <person name="Fan G."/>
            <person name="Whaley A.M."/>
            <person name="Farmer A.D."/>
            <person name="Sheridan J."/>
            <person name="Iwata A."/>
            <person name="Tuteja R."/>
            <person name="Penmetsa R.V."/>
            <person name="Wu W."/>
            <person name="Upadhyaya H.D."/>
            <person name="Yang S.P."/>
            <person name="Shah T."/>
            <person name="Saxena K.B."/>
            <person name="Michael T."/>
            <person name="McCombie W.R."/>
            <person name="Yang B."/>
            <person name="Zhang G."/>
            <person name="Yang H."/>
            <person name="Wang J."/>
            <person name="Spillane C."/>
            <person name="Cook D.R."/>
            <person name="May G.D."/>
            <person name="Xu X."/>
            <person name="Jackson S.A."/>
        </authorList>
    </citation>
    <scope>NUCLEOTIDE SEQUENCE [LARGE SCALE GENOMIC DNA]</scope>
    <source>
        <strain evidence="3">cv. Asha</strain>
    </source>
</reference>
<dbReference type="Proteomes" id="UP000075243">
    <property type="component" value="Chromosome 2"/>
</dbReference>
<evidence type="ECO:0000313" key="3">
    <source>
        <dbReference type="Proteomes" id="UP000075243"/>
    </source>
</evidence>
<organism evidence="2 3">
    <name type="scientific">Cajanus cajan</name>
    <name type="common">Pigeon pea</name>
    <name type="synonym">Cajanus indicus</name>
    <dbReference type="NCBI Taxonomy" id="3821"/>
    <lineage>
        <taxon>Eukaryota</taxon>
        <taxon>Viridiplantae</taxon>
        <taxon>Streptophyta</taxon>
        <taxon>Embryophyta</taxon>
        <taxon>Tracheophyta</taxon>
        <taxon>Spermatophyta</taxon>
        <taxon>Magnoliopsida</taxon>
        <taxon>eudicotyledons</taxon>
        <taxon>Gunneridae</taxon>
        <taxon>Pentapetalae</taxon>
        <taxon>rosids</taxon>
        <taxon>fabids</taxon>
        <taxon>Fabales</taxon>
        <taxon>Fabaceae</taxon>
        <taxon>Papilionoideae</taxon>
        <taxon>50 kb inversion clade</taxon>
        <taxon>NPAAA clade</taxon>
        <taxon>indigoferoid/millettioid clade</taxon>
        <taxon>Phaseoleae</taxon>
        <taxon>Cajanus</taxon>
    </lineage>
</organism>
<feature type="domain" description="Reverse transcriptase" evidence="1">
    <location>
        <begin position="8"/>
        <end position="112"/>
    </location>
</feature>
<sequence>MTLQDFGPINLCNVALKIISKVLVNLDSIIGPLQRIFILSRGMKDNALIAQDIVQRMHKKRGRSDYLAFKIDFEKAYDNIKWDFLELTFRKFGFSQNLVSTIMSMITSSTLSLKWNGES</sequence>
<dbReference type="EMBL" id="CM003604">
    <property type="protein sequence ID" value="KYP74025.1"/>
    <property type="molecule type" value="Genomic_DNA"/>
</dbReference>
<proteinExistence type="predicted"/>
<dbReference type="STRING" id="3821.A0A151U408"/>
<evidence type="ECO:0000259" key="1">
    <source>
        <dbReference type="Pfam" id="PF00078"/>
    </source>
</evidence>
<accession>A0A151U408</accession>
<keyword evidence="3" id="KW-1185">Reference proteome</keyword>
<dbReference type="PANTHER" id="PTHR46890:SF48">
    <property type="entry name" value="RNA-DIRECTED DNA POLYMERASE"/>
    <property type="match status" value="1"/>
</dbReference>
<dbReference type="AlphaFoldDB" id="A0A151U408"/>
<dbReference type="Pfam" id="PF00078">
    <property type="entry name" value="RVT_1"/>
    <property type="match status" value="1"/>
</dbReference>
<dbReference type="InterPro" id="IPR000477">
    <property type="entry name" value="RT_dom"/>
</dbReference>
<gene>
    <name evidence="2" type="ORF">KK1_006693</name>
</gene>
<dbReference type="Gramene" id="C.cajan_06505.t">
    <property type="protein sequence ID" value="C.cajan_06505.t"/>
    <property type="gene ID" value="C.cajan_06505"/>
</dbReference>
<dbReference type="InterPro" id="IPR052343">
    <property type="entry name" value="Retrotransposon-Effector_Assoc"/>
</dbReference>
<evidence type="ECO:0000313" key="2">
    <source>
        <dbReference type="EMBL" id="KYP74025.1"/>
    </source>
</evidence>
<dbReference type="PANTHER" id="PTHR46890">
    <property type="entry name" value="NON-LTR RETROLELEMENT REVERSE TRANSCRIPTASE-LIKE PROTEIN-RELATED"/>
    <property type="match status" value="1"/>
</dbReference>
<name>A0A151U408_CAJCA</name>